<dbReference type="AlphaFoldDB" id="A0A8R7Q4Q5"/>
<reference evidence="3" key="1">
    <citation type="journal article" date="2013" name="Nature">
        <title>Draft genome of the wheat A-genome progenitor Triticum urartu.</title>
        <authorList>
            <person name="Ling H.Q."/>
            <person name="Zhao S."/>
            <person name="Liu D."/>
            <person name="Wang J."/>
            <person name="Sun H."/>
            <person name="Zhang C."/>
            <person name="Fan H."/>
            <person name="Li D."/>
            <person name="Dong L."/>
            <person name="Tao Y."/>
            <person name="Gao C."/>
            <person name="Wu H."/>
            <person name="Li Y."/>
            <person name="Cui Y."/>
            <person name="Guo X."/>
            <person name="Zheng S."/>
            <person name="Wang B."/>
            <person name="Yu K."/>
            <person name="Liang Q."/>
            <person name="Yang W."/>
            <person name="Lou X."/>
            <person name="Chen J."/>
            <person name="Feng M."/>
            <person name="Jian J."/>
            <person name="Zhang X."/>
            <person name="Luo G."/>
            <person name="Jiang Y."/>
            <person name="Liu J."/>
            <person name="Wang Z."/>
            <person name="Sha Y."/>
            <person name="Zhang B."/>
            <person name="Wu H."/>
            <person name="Tang D."/>
            <person name="Shen Q."/>
            <person name="Xue P."/>
            <person name="Zou S."/>
            <person name="Wang X."/>
            <person name="Liu X."/>
            <person name="Wang F."/>
            <person name="Yang Y."/>
            <person name="An X."/>
            <person name="Dong Z."/>
            <person name="Zhang K."/>
            <person name="Zhang X."/>
            <person name="Luo M.C."/>
            <person name="Dvorak J."/>
            <person name="Tong Y."/>
            <person name="Wang J."/>
            <person name="Yang H."/>
            <person name="Li Z."/>
            <person name="Wang D."/>
            <person name="Zhang A."/>
            <person name="Wang J."/>
        </authorList>
    </citation>
    <scope>NUCLEOTIDE SEQUENCE</scope>
    <source>
        <strain evidence="3">cv. G1812</strain>
    </source>
</reference>
<feature type="transmembrane region" description="Helical" evidence="1">
    <location>
        <begin position="23"/>
        <end position="40"/>
    </location>
</feature>
<dbReference type="Gramene" id="TuG1812G0400001677.01.T01">
    <property type="protein sequence ID" value="TuG1812G0400001677.01.T01"/>
    <property type="gene ID" value="TuG1812G0400001677.01"/>
</dbReference>
<keyword evidence="1" id="KW-0812">Transmembrane</keyword>
<protein>
    <submittedName>
        <fullName evidence="2">Uncharacterized protein</fullName>
    </submittedName>
</protein>
<keyword evidence="3" id="KW-1185">Reference proteome</keyword>
<sequence length="146" mass="16371">MFIFCSWNSLVILNRSISVIRDILGSCFFTVAISFFVRSVPHGLFLYIQFFCLSTINYQAIFMEPIVLLLVRSKQATIIVPALFIAEEITVVTLLQKAYDNLRVLFVQYTGFVAGACMNSDGSGLLVYSYKNNKNIDNGLSTITIS</sequence>
<feature type="transmembrane region" description="Helical" evidence="1">
    <location>
        <begin position="46"/>
        <end position="71"/>
    </location>
</feature>
<organism evidence="2 3">
    <name type="scientific">Triticum urartu</name>
    <name type="common">Red wild einkorn</name>
    <name type="synonym">Crithodium urartu</name>
    <dbReference type="NCBI Taxonomy" id="4572"/>
    <lineage>
        <taxon>Eukaryota</taxon>
        <taxon>Viridiplantae</taxon>
        <taxon>Streptophyta</taxon>
        <taxon>Embryophyta</taxon>
        <taxon>Tracheophyta</taxon>
        <taxon>Spermatophyta</taxon>
        <taxon>Magnoliopsida</taxon>
        <taxon>Liliopsida</taxon>
        <taxon>Poales</taxon>
        <taxon>Poaceae</taxon>
        <taxon>BOP clade</taxon>
        <taxon>Pooideae</taxon>
        <taxon>Triticodae</taxon>
        <taxon>Triticeae</taxon>
        <taxon>Triticinae</taxon>
        <taxon>Triticum</taxon>
    </lineage>
</organism>
<accession>A0A8R7Q4Q5</accession>
<dbReference type="EnsemblPlants" id="TuG1812G0400001677.01.T01">
    <property type="protein sequence ID" value="TuG1812G0400001677.01.T01"/>
    <property type="gene ID" value="TuG1812G0400001677.01"/>
</dbReference>
<reference evidence="2" key="3">
    <citation type="submission" date="2022-06" db="UniProtKB">
        <authorList>
            <consortium name="EnsemblPlants"/>
        </authorList>
    </citation>
    <scope>IDENTIFICATION</scope>
</reference>
<dbReference type="Proteomes" id="UP000015106">
    <property type="component" value="Chromosome 4"/>
</dbReference>
<evidence type="ECO:0000313" key="3">
    <source>
        <dbReference type="Proteomes" id="UP000015106"/>
    </source>
</evidence>
<evidence type="ECO:0000256" key="1">
    <source>
        <dbReference type="SAM" id="Phobius"/>
    </source>
</evidence>
<name>A0A8R7Q4Q5_TRIUA</name>
<reference evidence="2" key="2">
    <citation type="submission" date="2018-03" db="EMBL/GenBank/DDBJ databases">
        <title>The Triticum urartu genome reveals the dynamic nature of wheat genome evolution.</title>
        <authorList>
            <person name="Ling H."/>
            <person name="Ma B."/>
            <person name="Shi X."/>
            <person name="Liu H."/>
            <person name="Dong L."/>
            <person name="Sun H."/>
            <person name="Cao Y."/>
            <person name="Gao Q."/>
            <person name="Zheng S."/>
            <person name="Li Y."/>
            <person name="Yu Y."/>
            <person name="Du H."/>
            <person name="Qi M."/>
            <person name="Li Y."/>
            <person name="Yu H."/>
            <person name="Cui Y."/>
            <person name="Wang N."/>
            <person name="Chen C."/>
            <person name="Wu H."/>
            <person name="Zhao Y."/>
            <person name="Zhang J."/>
            <person name="Li Y."/>
            <person name="Zhou W."/>
            <person name="Zhang B."/>
            <person name="Hu W."/>
            <person name="Eijk M."/>
            <person name="Tang J."/>
            <person name="Witsenboer H."/>
            <person name="Zhao S."/>
            <person name="Li Z."/>
            <person name="Zhang A."/>
            <person name="Wang D."/>
            <person name="Liang C."/>
        </authorList>
    </citation>
    <scope>NUCLEOTIDE SEQUENCE [LARGE SCALE GENOMIC DNA]</scope>
    <source>
        <strain evidence="2">cv. G1812</strain>
    </source>
</reference>
<proteinExistence type="predicted"/>
<evidence type="ECO:0000313" key="2">
    <source>
        <dbReference type="EnsemblPlants" id="TuG1812G0400001677.01.T01"/>
    </source>
</evidence>
<keyword evidence="1" id="KW-0472">Membrane</keyword>
<keyword evidence="1" id="KW-1133">Transmembrane helix</keyword>